<dbReference type="InterPro" id="IPR006759">
    <property type="entry name" value="Glyco_transf_54"/>
</dbReference>
<gene>
    <name evidence="2" type="ORF">PTSG_07052</name>
</gene>
<dbReference type="EMBL" id="GL832970">
    <property type="protein sequence ID" value="EGD74819.1"/>
    <property type="molecule type" value="Genomic_DNA"/>
</dbReference>
<evidence type="ECO:0000256" key="1">
    <source>
        <dbReference type="SAM" id="Phobius"/>
    </source>
</evidence>
<keyword evidence="1" id="KW-0812">Transmembrane</keyword>
<evidence type="ECO:0000313" key="2">
    <source>
        <dbReference type="EMBL" id="EGD74819.1"/>
    </source>
</evidence>
<sequence length="400" mass="43860">MARVGGLGVSVFQAVLSVAFLSLVFLAGYLIGRQQHALNPLSVVPSAQGAVGDGSRSSGGNLQVPAAAGGQQQIVPFDLRRSHVSELVSIEPQPLAPLVHVPGGGTGAQQHHQNRTGDGASLVQADAGAVTEPPQAVKHKKVAQTPPARLCIGVPSAYREQSELLKHMQELVDESRGQSVHIILRQAYSAAQNVDERQALEKMGIEVVTATGDYPELRGDDLKQNFGDAIERVRWRSTHVLDFANTLELCYNYGSPLILMIEDDLKPAKNFVQKLLNEVDKLPDQQFGFITLYSGRAGPPGVREVAPIKSTEDFWYGGPGQHGAVSLLFRREIVGELLAFLRQDYIERPVDWLVPGFIADTKKLRLYEVVPNLFQHMGGVSTFKQNKDRNRMRSPSFRYN</sequence>
<feature type="transmembrane region" description="Helical" evidence="1">
    <location>
        <begin position="12"/>
        <end position="32"/>
    </location>
</feature>
<dbReference type="Proteomes" id="UP000007799">
    <property type="component" value="Unassembled WGS sequence"/>
</dbReference>
<protein>
    <submittedName>
        <fullName evidence="2">Uncharacterized protein</fullName>
    </submittedName>
</protein>
<keyword evidence="1" id="KW-0472">Membrane</keyword>
<dbReference type="PANTHER" id="PTHR12062:SF0">
    <property type="entry name" value="ALPHA-1,3-MANNOSYL-GLYCOPROTEIN 4-BETA-N-ACETYLGLUCOSAMINYLTRANSFERASE B"/>
    <property type="match status" value="1"/>
</dbReference>
<dbReference type="PANTHER" id="PTHR12062">
    <property type="entry name" value="N-ACETYLGLUCOSAMINYLTRANSFERASE VI"/>
    <property type="match status" value="1"/>
</dbReference>
<dbReference type="KEGG" id="sre:PTSG_07052"/>
<proteinExistence type="predicted"/>
<dbReference type="AlphaFoldDB" id="F2UDW9"/>
<keyword evidence="1" id="KW-1133">Transmembrane helix</keyword>
<dbReference type="GeneID" id="16073030"/>
<reference evidence="2" key="1">
    <citation type="submission" date="2009-08" db="EMBL/GenBank/DDBJ databases">
        <title>Annotation of Salpingoeca rosetta.</title>
        <authorList>
            <consortium name="The Broad Institute Genome Sequencing Platform"/>
            <person name="Russ C."/>
            <person name="Cuomo C."/>
            <person name="Burger G."/>
            <person name="Gray M.W."/>
            <person name="Holland P.W.H."/>
            <person name="King N."/>
            <person name="Lang F.B.F."/>
            <person name="Roger A.J."/>
            <person name="Ruiz-Trillo I."/>
            <person name="Young S.K."/>
            <person name="Zeng Q."/>
            <person name="Gargeya S."/>
            <person name="Alvarado L."/>
            <person name="Berlin A."/>
            <person name="Chapman S.B."/>
            <person name="Chen Z."/>
            <person name="Freedman E."/>
            <person name="Gellesch M."/>
            <person name="Goldberg J."/>
            <person name="Griggs A."/>
            <person name="Gujja S."/>
            <person name="Heilman E."/>
            <person name="Heiman D."/>
            <person name="Howarth C."/>
            <person name="Mehta T."/>
            <person name="Neiman D."/>
            <person name="Pearson M."/>
            <person name="Roberts A."/>
            <person name="Saif S."/>
            <person name="Shea T."/>
            <person name="Shenoy N."/>
            <person name="Sisk P."/>
            <person name="Stolte C."/>
            <person name="Sykes S."/>
            <person name="White J."/>
            <person name="Yandava C."/>
            <person name="Haas B."/>
            <person name="Nusbaum C."/>
            <person name="Birren B."/>
        </authorList>
    </citation>
    <scope>NUCLEOTIDE SEQUENCE [LARGE SCALE GENOMIC DNA]</scope>
    <source>
        <strain evidence="2">ATCC 50818</strain>
    </source>
</reference>
<dbReference type="GO" id="GO:0006487">
    <property type="term" value="P:protein N-linked glycosylation"/>
    <property type="evidence" value="ECO:0007669"/>
    <property type="project" value="TreeGrafter"/>
</dbReference>
<dbReference type="OrthoDB" id="2016523at2759"/>
<evidence type="ECO:0000313" key="3">
    <source>
        <dbReference type="Proteomes" id="UP000007799"/>
    </source>
</evidence>
<name>F2UDW9_SALR5</name>
<organism evidence="3">
    <name type="scientific">Salpingoeca rosetta (strain ATCC 50818 / BSB-021)</name>
    <dbReference type="NCBI Taxonomy" id="946362"/>
    <lineage>
        <taxon>Eukaryota</taxon>
        <taxon>Choanoflagellata</taxon>
        <taxon>Craspedida</taxon>
        <taxon>Salpingoecidae</taxon>
        <taxon>Salpingoeca</taxon>
    </lineage>
</organism>
<dbReference type="GO" id="GO:0008375">
    <property type="term" value="F:acetylglucosaminyltransferase activity"/>
    <property type="evidence" value="ECO:0007669"/>
    <property type="project" value="TreeGrafter"/>
</dbReference>
<dbReference type="InParanoid" id="F2UDW9"/>
<accession>F2UDW9</accession>
<keyword evidence="3" id="KW-1185">Reference proteome</keyword>
<dbReference type="RefSeq" id="XP_004992464.1">
    <property type="nucleotide sequence ID" value="XM_004992407.1"/>
</dbReference>